<sequence length="69" mass="7746">MFLFGMGAVMMLLMFIPGVRMAVFDALKFIVLSFIGSGGALKMLLFSLMVFLVCYIIIYPMARVSQVKR</sequence>
<keyword evidence="1" id="KW-0472">Membrane</keyword>
<organism evidence="2">
    <name type="scientific">bioreactor metagenome</name>
    <dbReference type="NCBI Taxonomy" id="1076179"/>
    <lineage>
        <taxon>unclassified sequences</taxon>
        <taxon>metagenomes</taxon>
        <taxon>ecological metagenomes</taxon>
    </lineage>
</organism>
<evidence type="ECO:0000256" key="1">
    <source>
        <dbReference type="SAM" id="Phobius"/>
    </source>
</evidence>
<evidence type="ECO:0000313" key="2">
    <source>
        <dbReference type="EMBL" id="MPN02399.1"/>
    </source>
</evidence>
<accession>A0A645EMP5</accession>
<protein>
    <submittedName>
        <fullName evidence="2">Uncharacterized protein</fullName>
    </submittedName>
</protein>
<keyword evidence="1" id="KW-1133">Transmembrane helix</keyword>
<reference evidence="2" key="1">
    <citation type="submission" date="2019-08" db="EMBL/GenBank/DDBJ databases">
        <authorList>
            <person name="Kucharzyk K."/>
            <person name="Murdoch R.W."/>
            <person name="Higgins S."/>
            <person name="Loffler F."/>
        </authorList>
    </citation>
    <scope>NUCLEOTIDE SEQUENCE</scope>
</reference>
<dbReference type="EMBL" id="VSSQ01048345">
    <property type="protein sequence ID" value="MPN02399.1"/>
    <property type="molecule type" value="Genomic_DNA"/>
</dbReference>
<keyword evidence="1" id="KW-0812">Transmembrane</keyword>
<dbReference type="AlphaFoldDB" id="A0A645EMP5"/>
<feature type="transmembrane region" description="Helical" evidence="1">
    <location>
        <begin position="31"/>
        <end position="59"/>
    </location>
</feature>
<name>A0A645EMP5_9ZZZZ</name>
<comment type="caution">
    <text evidence="2">The sequence shown here is derived from an EMBL/GenBank/DDBJ whole genome shotgun (WGS) entry which is preliminary data.</text>
</comment>
<gene>
    <name evidence="2" type="ORF">SDC9_149615</name>
</gene>
<proteinExistence type="predicted"/>